<dbReference type="RefSeq" id="WP_319831504.1">
    <property type="nucleotide sequence ID" value="NZ_CP138858.1"/>
</dbReference>
<feature type="transmembrane region" description="Helical" evidence="7">
    <location>
        <begin position="104"/>
        <end position="125"/>
    </location>
</feature>
<evidence type="ECO:0000256" key="3">
    <source>
        <dbReference type="ARBA" id="ARBA00022475"/>
    </source>
</evidence>
<evidence type="ECO:0000256" key="7">
    <source>
        <dbReference type="RuleBase" id="RU363032"/>
    </source>
</evidence>
<dbReference type="PROSITE" id="PS50928">
    <property type="entry name" value="ABC_TM1"/>
    <property type="match status" value="1"/>
</dbReference>
<evidence type="ECO:0000256" key="2">
    <source>
        <dbReference type="ARBA" id="ARBA00022448"/>
    </source>
</evidence>
<organism evidence="9 10">
    <name type="scientific">Coraliomargarita algicola</name>
    <dbReference type="NCBI Taxonomy" id="3092156"/>
    <lineage>
        <taxon>Bacteria</taxon>
        <taxon>Pseudomonadati</taxon>
        <taxon>Verrucomicrobiota</taxon>
        <taxon>Opitutia</taxon>
        <taxon>Puniceicoccales</taxon>
        <taxon>Coraliomargaritaceae</taxon>
        <taxon>Coraliomargarita</taxon>
    </lineage>
</organism>
<feature type="domain" description="ABC transmembrane type-1" evidence="8">
    <location>
        <begin position="66"/>
        <end position="255"/>
    </location>
</feature>
<evidence type="ECO:0000256" key="4">
    <source>
        <dbReference type="ARBA" id="ARBA00022692"/>
    </source>
</evidence>
<gene>
    <name evidence="9" type="ORF">SH580_14185</name>
</gene>
<dbReference type="Proteomes" id="UP001324993">
    <property type="component" value="Chromosome"/>
</dbReference>
<dbReference type="InterPro" id="IPR000515">
    <property type="entry name" value="MetI-like"/>
</dbReference>
<reference evidence="9 10" key="1">
    <citation type="submission" date="2023-11" db="EMBL/GenBank/DDBJ databases">
        <title>Coraliomargarita sp. nov., isolated from marine algae.</title>
        <authorList>
            <person name="Lee J.K."/>
            <person name="Baek J.H."/>
            <person name="Kim J.M."/>
            <person name="Choi D.G."/>
            <person name="Jeon C.O."/>
        </authorList>
    </citation>
    <scope>NUCLEOTIDE SEQUENCE [LARGE SCALE GENOMIC DNA]</scope>
    <source>
        <strain evidence="9 10">J2-16</strain>
    </source>
</reference>
<keyword evidence="5 7" id="KW-1133">Transmembrane helix</keyword>
<keyword evidence="10" id="KW-1185">Reference proteome</keyword>
<dbReference type="SUPFAM" id="SSF161098">
    <property type="entry name" value="MetI-like"/>
    <property type="match status" value="1"/>
</dbReference>
<protein>
    <submittedName>
        <fullName evidence="9">ABC transporter permease</fullName>
    </submittedName>
</protein>
<name>A0ABZ0RIG2_9BACT</name>
<accession>A0ABZ0RIG2</accession>
<keyword evidence="4 7" id="KW-0812">Transmembrane</keyword>
<keyword evidence="2 7" id="KW-0813">Transport</keyword>
<keyword evidence="3" id="KW-1003">Cell membrane</keyword>
<evidence type="ECO:0000313" key="10">
    <source>
        <dbReference type="Proteomes" id="UP001324993"/>
    </source>
</evidence>
<feature type="transmembrane region" description="Helical" evidence="7">
    <location>
        <begin position="70"/>
        <end position="97"/>
    </location>
</feature>
<comment type="subcellular location">
    <subcellularLocation>
        <location evidence="1 7">Cell membrane</location>
        <topology evidence="1 7">Multi-pass membrane protein</topology>
    </subcellularLocation>
</comment>
<feature type="transmembrane region" description="Helical" evidence="7">
    <location>
        <begin position="233"/>
        <end position="254"/>
    </location>
</feature>
<evidence type="ECO:0000313" key="9">
    <source>
        <dbReference type="EMBL" id="WPJ94580.1"/>
    </source>
</evidence>
<proteinExistence type="inferred from homology"/>
<dbReference type="Pfam" id="PF00528">
    <property type="entry name" value="BPD_transp_1"/>
    <property type="match status" value="1"/>
</dbReference>
<feature type="transmembrane region" description="Helical" evidence="7">
    <location>
        <begin position="131"/>
        <end position="152"/>
    </location>
</feature>
<evidence type="ECO:0000259" key="8">
    <source>
        <dbReference type="PROSITE" id="PS50928"/>
    </source>
</evidence>
<evidence type="ECO:0000256" key="1">
    <source>
        <dbReference type="ARBA" id="ARBA00004651"/>
    </source>
</evidence>
<evidence type="ECO:0000256" key="6">
    <source>
        <dbReference type="ARBA" id="ARBA00023136"/>
    </source>
</evidence>
<keyword evidence="6 7" id="KW-0472">Membrane</keyword>
<dbReference type="EMBL" id="CP138858">
    <property type="protein sequence ID" value="WPJ94580.1"/>
    <property type="molecule type" value="Genomic_DNA"/>
</dbReference>
<dbReference type="PANTHER" id="PTHR30151:SF41">
    <property type="entry name" value="ABC TRANSPORTER PERMEASE PROTEIN"/>
    <property type="match status" value="1"/>
</dbReference>
<sequence>MATTSKKIQSALLPITSGAIILGIWYLISYLYGRSVGYDVQRIIIPFPHQITSALWSEREALWQSTRQTALSALIGFVAAVSVGYALSMLLASAVWVKKALYPWVLVLQMTPVVVLAPIFVLWMGQGLPSITAITFMIGFFPVVANTTMGLVSTDRNLLDLFEMSNATKAQEILHLRVPFAMPYFLTGMKIAGTLAPIGAISGDLFAGSSQGGVGGIGYMVILYNSQLKIPELFATALVACMLGFVFVGCVNWLHWYLLKDWHDSARKVENT</sequence>
<feature type="transmembrane region" description="Helical" evidence="7">
    <location>
        <begin position="12"/>
        <end position="32"/>
    </location>
</feature>
<dbReference type="Gene3D" id="1.10.3720.10">
    <property type="entry name" value="MetI-like"/>
    <property type="match status" value="1"/>
</dbReference>
<comment type="similarity">
    <text evidence="7">Belongs to the binding-protein-dependent transport system permease family.</text>
</comment>
<dbReference type="PANTHER" id="PTHR30151">
    <property type="entry name" value="ALKANE SULFONATE ABC TRANSPORTER-RELATED, MEMBRANE SUBUNIT"/>
    <property type="match status" value="1"/>
</dbReference>
<dbReference type="InterPro" id="IPR035906">
    <property type="entry name" value="MetI-like_sf"/>
</dbReference>
<evidence type="ECO:0000256" key="5">
    <source>
        <dbReference type="ARBA" id="ARBA00022989"/>
    </source>
</evidence>